<organism evidence="1 2">
    <name type="scientific">Trifolium medium</name>
    <dbReference type="NCBI Taxonomy" id="97028"/>
    <lineage>
        <taxon>Eukaryota</taxon>
        <taxon>Viridiplantae</taxon>
        <taxon>Streptophyta</taxon>
        <taxon>Embryophyta</taxon>
        <taxon>Tracheophyta</taxon>
        <taxon>Spermatophyta</taxon>
        <taxon>Magnoliopsida</taxon>
        <taxon>eudicotyledons</taxon>
        <taxon>Gunneridae</taxon>
        <taxon>Pentapetalae</taxon>
        <taxon>rosids</taxon>
        <taxon>fabids</taxon>
        <taxon>Fabales</taxon>
        <taxon>Fabaceae</taxon>
        <taxon>Papilionoideae</taxon>
        <taxon>50 kb inversion clade</taxon>
        <taxon>NPAAA clade</taxon>
        <taxon>Hologalegina</taxon>
        <taxon>IRL clade</taxon>
        <taxon>Trifolieae</taxon>
        <taxon>Trifolium</taxon>
    </lineage>
</organism>
<comment type="caution">
    <text evidence="1">The sequence shown here is derived from an EMBL/GenBank/DDBJ whole genome shotgun (WGS) entry which is preliminary data.</text>
</comment>
<name>A0A392SH44_9FABA</name>
<keyword evidence="1" id="KW-0378">Hydrolase</keyword>
<protein>
    <submittedName>
        <fullName evidence="1">Haloacid dehalogenase-like hydrolase superfamily protein</fullName>
    </submittedName>
</protein>
<reference evidence="1 2" key="1">
    <citation type="journal article" date="2018" name="Front. Plant Sci.">
        <title>Red Clover (Trifolium pratense) and Zigzag Clover (T. medium) - A Picture of Genomic Similarities and Differences.</title>
        <authorList>
            <person name="Dluhosova J."/>
            <person name="Istvanek J."/>
            <person name="Nedelnik J."/>
            <person name="Repkova J."/>
        </authorList>
    </citation>
    <scope>NUCLEOTIDE SEQUENCE [LARGE SCALE GENOMIC DNA]</scope>
    <source>
        <strain evidence="2">cv. 10/8</strain>
        <tissue evidence="1">Leaf</tissue>
    </source>
</reference>
<accession>A0A392SH44</accession>
<dbReference type="PANTHER" id="PTHR12725">
    <property type="entry name" value="HALOACID DEHALOGENASE-LIKE HYDROLASE"/>
    <property type="match status" value="1"/>
</dbReference>
<keyword evidence="2" id="KW-1185">Reference proteome</keyword>
<dbReference type="AlphaFoldDB" id="A0A392SH44"/>
<dbReference type="GO" id="GO:0016787">
    <property type="term" value="F:hydrolase activity"/>
    <property type="evidence" value="ECO:0007669"/>
    <property type="project" value="UniProtKB-KW"/>
</dbReference>
<evidence type="ECO:0000313" key="1">
    <source>
        <dbReference type="EMBL" id="MCI47176.1"/>
    </source>
</evidence>
<dbReference type="Proteomes" id="UP000265520">
    <property type="component" value="Unassembled WGS sequence"/>
</dbReference>
<proteinExistence type="predicted"/>
<dbReference type="PANTHER" id="PTHR12725:SF117">
    <property type="entry name" value="HALOACID DEHALOGENASE-LIKE HYDROLASE"/>
    <property type="match status" value="1"/>
</dbReference>
<dbReference type="EMBL" id="LXQA010368475">
    <property type="protein sequence ID" value="MCI47176.1"/>
    <property type="molecule type" value="Genomic_DNA"/>
</dbReference>
<feature type="non-terminal residue" evidence="1">
    <location>
        <position position="56"/>
    </location>
</feature>
<sequence>MCLDLYVEHGTTMAGLKALGYEFDNDEFHAYVHGRLPYEKLKQDLVLRNLLLSMPQ</sequence>
<dbReference type="Gene3D" id="1.10.150.450">
    <property type="match status" value="1"/>
</dbReference>
<evidence type="ECO:0000313" key="2">
    <source>
        <dbReference type="Proteomes" id="UP000265520"/>
    </source>
</evidence>